<sequence length="95" mass="10851">MGIKEDKGIGREQGGGEKVAAREQRKVEAAKEGEETRMWIVKRNPESKTIGVFHSMMFLYSFQSESRFSSFFVARFLFLHAPPNRVNPADLVMDL</sequence>
<evidence type="ECO:0000256" key="1">
    <source>
        <dbReference type="SAM" id="MobiDB-lite"/>
    </source>
</evidence>
<comment type="caution">
    <text evidence="2">The sequence shown here is derived from an EMBL/GenBank/DDBJ whole genome shotgun (WGS) entry which is preliminary data.</text>
</comment>
<reference evidence="2 3" key="1">
    <citation type="submission" date="2024-01" db="EMBL/GenBank/DDBJ databases">
        <title>The genomes of 5 underutilized Papilionoideae crops provide insights into root nodulation and disease resistance.</title>
        <authorList>
            <person name="Yuan L."/>
        </authorList>
    </citation>
    <scope>NUCLEOTIDE SEQUENCE [LARGE SCALE GENOMIC DNA]</scope>
    <source>
        <strain evidence="2">LY-2023</strain>
        <tissue evidence="2">Leaf</tissue>
    </source>
</reference>
<accession>A0AAN9PZ82</accession>
<feature type="compositionally biased region" description="Basic and acidic residues" evidence="1">
    <location>
        <begin position="1"/>
        <end position="10"/>
    </location>
</feature>
<evidence type="ECO:0000313" key="2">
    <source>
        <dbReference type="EMBL" id="KAK7316686.1"/>
    </source>
</evidence>
<keyword evidence="3" id="KW-1185">Reference proteome</keyword>
<protein>
    <submittedName>
        <fullName evidence="2">Uncharacterized protein</fullName>
    </submittedName>
</protein>
<name>A0AAN9PZ82_CLITE</name>
<feature type="compositionally biased region" description="Basic and acidic residues" evidence="1">
    <location>
        <begin position="19"/>
        <end position="29"/>
    </location>
</feature>
<feature type="region of interest" description="Disordered" evidence="1">
    <location>
        <begin position="1"/>
        <end position="29"/>
    </location>
</feature>
<organism evidence="2 3">
    <name type="scientific">Clitoria ternatea</name>
    <name type="common">Butterfly pea</name>
    <dbReference type="NCBI Taxonomy" id="43366"/>
    <lineage>
        <taxon>Eukaryota</taxon>
        <taxon>Viridiplantae</taxon>
        <taxon>Streptophyta</taxon>
        <taxon>Embryophyta</taxon>
        <taxon>Tracheophyta</taxon>
        <taxon>Spermatophyta</taxon>
        <taxon>Magnoliopsida</taxon>
        <taxon>eudicotyledons</taxon>
        <taxon>Gunneridae</taxon>
        <taxon>Pentapetalae</taxon>
        <taxon>rosids</taxon>
        <taxon>fabids</taxon>
        <taxon>Fabales</taxon>
        <taxon>Fabaceae</taxon>
        <taxon>Papilionoideae</taxon>
        <taxon>50 kb inversion clade</taxon>
        <taxon>NPAAA clade</taxon>
        <taxon>indigoferoid/millettioid clade</taxon>
        <taxon>Phaseoleae</taxon>
        <taxon>Clitoria</taxon>
    </lineage>
</organism>
<evidence type="ECO:0000313" key="3">
    <source>
        <dbReference type="Proteomes" id="UP001359559"/>
    </source>
</evidence>
<gene>
    <name evidence="2" type="ORF">RJT34_00328</name>
</gene>
<proteinExistence type="predicted"/>
<dbReference type="AlphaFoldDB" id="A0AAN9PZ82"/>
<dbReference type="EMBL" id="JAYKXN010000001">
    <property type="protein sequence ID" value="KAK7316686.1"/>
    <property type="molecule type" value="Genomic_DNA"/>
</dbReference>
<dbReference type="Proteomes" id="UP001359559">
    <property type="component" value="Unassembled WGS sequence"/>
</dbReference>